<evidence type="ECO:0000259" key="1">
    <source>
        <dbReference type="PROSITE" id="PS50801"/>
    </source>
</evidence>
<dbReference type="SUPFAM" id="SSF52091">
    <property type="entry name" value="SpoIIaa-like"/>
    <property type="match status" value="1"/>
</dbReference>
<keyword evidence="3" id="KW-1185">Reference proteome</keyword>
<dbReference type="InterPro" id="IPR002645">
    <property type="entry name" value="STAS_dom"/>
</dbReference>
<dbReference type="Pfam" id="PF12974">
    <property type="entry name" value="Phosphonate-bd"/>
    <property type="match status" value="1"/>
</dbReference>
<dbReference type="PROSITE" id="PS50801">
    <property type="entry name" value="STAS"/>
    <property type="match status" value="1"/>
</dbReference>
<dbReference type="Gene3D" id="3.30.750.24">
    <property type="entry name" value="STAS domain"/>
    <property type="match status" value="1"/>
</dbReference>
<dbReference type="InterPro" id="IPR058548">
    <property type="entry name" value="MlaB-like_STAS"/>
</dbReference>
<organism evidence="2 3">
    <name type="scientific">Sphaerotilus natans subsp. natans DSM 6575</name>
    <dbReference type="NCBI Taxonomy" id="1286631"/>
    <lineage>
        <taxon>Bacteria</taxon>
        <taxon>Pseudomonadati</taxon>
        <taxon>Pseudomonadota</taxon>
        <taxon>Betaproteobacteria</taxon>
        <taxon>Burkholderiales</taxon>
        <taxon>Sphaerotilaceae</taxon>
        <taxon>Sphaerotilus</taxon>
    </lineage>
</organism>
<reference evidence="2 3" key="1">
    <citation type="journal article" date="2014" name="FEMS Microbiol. Ecol.">
        <title>Sphaerotilus natans encrusted with nanoball-shaped Fe(III) oxide minerals formed by nitrate-reducing mixotrophic Fe(II) oxidation.</title>
        <authorList>
            <person name="Park S."/>
            <person name="Kim D.H."/>
            <person name="Lee J.H."/>
            <person name="Hur H.G."/>
        </authorList>
    </citation>
    <scope>NUCLEOTIDE SEQUENCE [LARGE SCALE GENOMIC DNA]</scope>
    <source>
        <strain evidence="2 3">DSM 6575</strain>
    </source>
</reference>
<accession>A0A059KI15</accession>
<dbReference type="EMBL" id="AZRA01000100">
    <property type="protein sequence ID" value="KDB51102.1"/>
    <property type="molecule type" value="Genomic_DNA"/>
</dbReference>
<dbReference type="CDD" id="cd07043">
    <property type="entry name" value="STAS_anti-anti-sigma_factors"/>
    <property type="match status" value="1"/>
</dbReference>
<dbReference type="Pfam" id="PF13466">
    <property type="entry name" value="STAS_2"/>
    <property type="match status" value="1"/>
</dbReference>
<feature type="domain" description="STAS" evidence="1">
    <location>
        <begin position="10"/>
        <end position="100"/>
    </location>
</feature>
<dbReference type="AlphaFoldDB" id="A0A059KI15"/>
<dbReference type="InterPro" id="IPR036513">
    <property type="entry name" value="STAS_dom_sf"/>
</dbReference>
<dbReference type="Proteomes" id="UP000026714">
    <property type="component" value="Unassembled WGS sequence"/>
</dbReference>
<dbReference type="eggNOG" id="COG3221">
    <property type="taxonomic scope" value="Bacteria"/>
</dbReference>
<dbReference type="STRING" id="34103.SAMN05421778_12843"/>
<dbReference type="RefSeq" id="WP_051632167.1">
    <property type="nucleotide sequence ID" value="NZ_AZRA01000100.1"/>
</dbReference>
<comment type="caution">
    <text evidence="2">The sequence shown here is derived from an EMBL/GenBank/DDBJ whole genome shotgun (WGS) entry which is preliminary data.</text>
</comment>
<evidence type="ECO:0000313" key="3">
    <source>
        <dbReference type="Proteomes" id="UP000026714"/>
    </source>
</evidence>
<sequence>MTDFPTTLHIDATRDEATRTTLLRLSGEIDVSAAAAFEPLHRQPPADRQVVMDFAAVSRVNSMGLAQLLRLLEHWRGQGLRLEARSLNRTLSMLFKMTGLMRYFAEPDGAAAIVAAAGSTAPGGPARAMPPGVRPVVAAARPAGPPQMRRIVRPGVAAPTPEAVPPAPAAACAAPADAGAPALPAMFAAAAPPPGDRLDFIVSQQNSQQLTGWYYLNTLLQRTLGRTVSLSVEDFEDGAASGRARAQAPALVFARPFDACALMQQHGYLPVARPQDDCDEVSLIVRHDDPRAALADFAGAQVVTALERSFVFVLGRFFCDECGLDSTGLPRRFAGSEIAALKMLLSGQAELLFMSSRGHERLSALARAGTRVLERSETRVASHLLLLHPSCQALAQPLREALTGLGGHDKGRQALQDLGMNGWDVPAPEEVEMLLMLYRRYAG</sequence>
<evidence type="ECO:0000313" key="2">
    <source>
        <dbReference type="EMBL" id="KDB51102.1"/>
    </source>
</evidence>
<proteinExistence type="predicted"/>
<name>A0A059KI15_9BURK</name>
<gene>
    <name evidence="2" type="ORF">X805_33290</name>
</gene>
<dbReference type="PATRIC" id="fig|1286631.3.peg.3250"/>
<protein>
    <submittedName>
        <fullName evidence="2">Sulfate transporter/antisigma-factor antagonist STAS</fullName>
    </submittedName>
</protein>